<evidence type="ECO:0000313" key="2">
    <source>
        <dbReference type="Proteomes" id="UP001310022"/>
    </source>
</evidence>
<dbReference type="Proteomes" id="UP001310022">
    <property type="component" value="Unassembled WGS sequence"/>
</dbReference>
<proteinExistence type="predicted"/>
<keyword evidence="2" id="KW-1185">Reference proteome</keyword>
<reference evidence="1 2" key="1">
    <citation type="submission" date="2021-12" db="EMBL/GenBank/DDBJ databases">
        <title>Genome sequencing of bacteria with rrn-lacking chromosome and rrn-plasmid.</title>
        <authorList>
            <person name="Anda M."/>
            <person name="Iwasaki W."/>
        </authorList>
    </citation>
    <scope>NUCLEOTIDE SEQUENCE [LARGE SCALE GENOMIC DNA]</scope>
    <source>
        <strain evidence="1 2">NBRC 15940</strain>
    </source>
</reference>
<dbReference type="AlphaFoldDB" id="A0AAN5AMV7"/>
<accession>A0AAN5AMV7</accession>
<organism evidence="1 2">
    <name type="scientific">Persicobacter diffluens</name>
    <dbReference type="NCBI Taxonomy" id="981"/>
    <lineage>
        <taxon>Bacteria</taxon>
        <taxon>Pseudomonadati</taxon>
        <taxon>Bacteroidota</taxon>
        <taxon>Cytophagia</taxon>
        <taxon>Cytophagales</taxon>
        <taxon>Persicobacteraceae</taxon>
        <taxon>Persicobacter</taxon>
    </lineage>
</organism>
<sequence>MFVVLQINALPEENKHCTRYANVHLLASANSQAGVCREMRGWMMVLR</sequence>
<protein>
    <submittedName>
        <fullName evidence="1">Uncharacterized protein</fullName>
    </submittedName>
</protein>
<dbReference type="EMBL" id="BQKE01000004">
    <property type="protein sequence ID" value="GJM64197.1"/>
    <property type="molecule type" value="Genomic_DNA"/>
</dbReference>
<comment type="caution">
    <text evidence="1">The sequence shown here is derived from an EMBL/GenBank/DDBJ whole genome shotgun (WGS) entry which is preliminary data.</text>
</comment>
<name>A0AAN5AMV7_9BACT</name>
<evidence type="ECO:0000313" key="1">
    <source>
        <dbReference type="EMBL" id="GJM64197.1"/>
    </source>
</evidence>
<gene>
    <name evidence="1" type="ORF">PEDI_47490</name>
</gene>